<evidence type="ECO:0000313" key="8">
    <source>
        <dbReference type="Proteomes" id="UP001054252"/>
    </source>
</evidence>
<evidence type="ECO:0000256" key="5">
    <source>
        <dbReference type="SAM" id="MobiDB-lite"/>
    </source>
</evidence>
<feature type="domain" description="Suppressor of white apricot N-terminal" evidence="6">
    <location>
        <begin position="1"/>
        <end position="96"/>
    </location>
</feature>
<dbReference type="AlphaFoldDB" id="A0AAV5LQC8"/>
<feature type="compositionally biased region" description="Polar residues" evidence="5">
    <location>
        <begin position="88"/>
        <end position="99"/>
    </location>
</feature>
<name>A0AAV5LQC8_9ROSI</name>
<dbReference type="PANTHER" id="PTHR13161:SF15">
    <property type="entry name" value="SPLICING FACTOR, SUPPRESSOR OF WHITE-APRICOT HOMOLOG"/>
    <property type="match status" value="1"/>
</dbReference>
<keyword evidence="8" id="KW-1185">Reference proteome</keyword>
<reference evidence="7 8" key="1">
    <citation type="journal article" date="2021" name="Commun. Biol.">
        <title>The genome of Shorea leprosula (Dipterocarpaceae) highlights the ecological relevance of drought in aseasonal tropical rainforests.</title>
        <authorList>
            <person name="Ng K.K.S."/>
            <person name="Kobayashi M.J."/>
            <person name="Fawcett J.A."/>
            <person name="Hatakeyama M."/>
            <person name="Paape T."/>
            <person name="Ng C.H."/>
            <person name="Ang C.C."/>
            <person name="Tnah L.H."/>
            <person name="Lee C.T."/>
            <person name="Nishiyama T."/>
            <person name="Sese J."/>
            <person name="O'Brien M.J."/>
            <person name="Copetti D."/>
            <person name="Mohd Noor M.I."/>
            <person name="Ong R.C."/>
            <person name="Putra M."/>
            <person name="Sireger I.Z."/>
            <person name="Indrioko S."/>
            <person name="Kosugi Y."/>
            <person name="Izuno A."/>
            <person name="Isagi Y."/>
            <person name="Lee S.L."/>
            <person name="Shimizu K.K."/>
        </authorList>
    </citation>
    <scope>NUCLEOTIDE SEQUENCE [LARGE SCALE GENOMIC DNA]</scope>
    <source>
        <strain evidence="7">214</strain>
    </source>
</reference>
<dbReference type="PANTHER" id="PTHR13161">
    <property type="entry name" value="SPLICING FACTOR SUPPRESSOR OF WHITE APRICOT"/>
    <property type="match status" value="1"/>
</dbReference>
<keyword evidence="1" id="KW-0507">mRNA processing</keyword>
<dbReference type="SMART" id="SM01141">
    <property type="entry name" value="DRY_EERY"/>
    <property type="match status" value="1"/>
</dbReference>
<evidence type="ECO:0000256" key="2">
    <source>
        <dbReference type="ARBA" id="ARBA00022737"/>
    </source>
</evidence>
<dbReference type="InterPro" id="IPR040397">
    <property type="entry name" value="SWAP"/>
</dbReference>
<dbReference type="GO" id="GO:0000395">
    <property type="term" value="P:mRNA 5'-splice site recognition"/>
    <property type="evidence" value="ECO:0007669"/>
    <property type="project" value="TreeGrafter"/>
</dbReference>
<evidence type="ECO:0000256" key="1">
    <source>
        <dbReference type="ARBA" id="ARBA00022664"/>
    </source>
</evidence>
<proteinExistence type="predicted"/>
<accession>A0AAV5LQC8</accession>
<protein>
    <recommendedName>
        <fullName evidence="6">Suppressor of white apricot N-terminal domain-containing protein</fullName>
    </recommendedName>
</protein>
<keyword evidence="3" id="KW-0694">RNA-binding</keyword>
<feature type="compositionally biased region" description="Basic and acidic residues" evidence="5">
    <location>
        <begin position="67"/>
        <end position="79"/>
    </location>
</feature>
<feature type="region of interest" description="Disordered" evidence="5">
    <location>
        <begin position="46"/>
        <end position="99"/>
    </location>
</feature>
<sequence>MDLEVVGHHALLFDDDAMASFVSSQEALVEWNSLFIDRYDVRHLLSSPPPPRKRRCHPSSPMPNPDGHLESELDVERYQDLPPPSPSPTESQGKNSRFC</sequence>
<organism evidence="7 8">
    <name type="scientific">Rubroshorea leprosula</name>
    <dbReference type="NCBI Taxonomy" id="152421"/>
    <lineage>
        <taxon>Eukaryota</taxon>
        <taxon>Viridiplantae</taxon>
        <taxon>Streptophyta</taxon>
        <taxon>Embryophyta</taxon>
        <taxon>Tracheophyta</taxon>
        <taxon>Spermatophyta</taxon>
        <taxon>Magnoliopsida</taxon>
        <taxon>eudicotyledons</taxon>
        <taxon>Gunneridae</taxon>
        <taxon>Pentapetalae</taxon>
        <taxon>rosids</taxon>
        <taxon>malvids</taxon>
        <taxon>Malvales</taxon>
        <taxon>Dipterocarpaceae</taxon>
        <taxon>Rubroshorea</taxon>
    </lineage>
</organism>
<dbReference type="InterPro" id="IPR019147">
    <property type="entry name" value="SWAP_N_domain"/>
</dbReference>
<evidence type="ECO:0000313" key="7">
    <source>
        <dbReference type="EMBL" id="GKV38767.1"/>
    </source>
</evidence>
<keyword evidence="4" id="KW-0508">mRNA splicing</keyword>
<dbReference type="EMBL" id="BPVZ01000130">
    <property type="protein sequence ID" value="GKV38767.1"/>
    <property type="molecule type" value="Genomic_DNA"/>
</dbReference>
<comment type="caution">
    <text evidence="7">The sequence shown here is derived from an EMBL/GenBank/DDBJ whole genome shotgun (WGS) entry which is preliminary data.</text>
</comment>
<evidence type="ECO:0000259" key="6">
    <source>
        <dbReference type="SMART" id="SM01141"/>
    </source>
</evidence>
<gene>
    <name evidence="7" type="ORF">SLEP1_g46643</name>
</gene>
<dbReference type="GO" id="GO:0003723">
    <property type="term" value="F:RNA binding"/>
    <property type="evidence" value="ECO:0007669"/>
    <property type="project" value="UniProtKB-KW"/>
</dbReference>
<dbReference type="Pfam" id="PF09750">
    <property type="entry name" value="DRY_EERY"/>
    <property type="match status" value="1"/>
</dbReference>
<evidence type="ECO:0000256" key="4">
    <source>
        <dbReference type="ARBA" id="ARBA00023187"/>
    </source>
</evidence>
<dbReference type="Proteomes" id="UP001054252">
    <property type="component" value="Unassembled WGS sequence"/>
</dbReference>
<evidence type="ECO:0000256" key="3">
    <source>
        <dbReference type="ARBA" id="ARBA00022884"/>
    </source>
</evidence>
<keyword evidence="2" id="KW-0677">Repeat</keyword>